<gene>
    <name evidence="3" type="ORF">GMORB2_7639</name>
</gene>
<evidence type="ECO:0008006" key="5">
    <source>
        <dbReference type="Google" id="ProtNLM"/>
    </source>
</evidence>
<keyword evidence="2" id="KW-0472">Membrane</keyword>
<keyword evidence="4" id="KW-1185">Reference proteome</keyword>
<dbReference type="RefSeq" id="XP_035320698.1">
    <property type="nucleotide sequence ID" value="XM_035469604.1"/>
</dbReference>
<evidence type="ECO:0000256" key="1">
    <source>
        <dbReference type="SAM" id="MobiDB-lite"/>
    </source>
</evidence>
<dbReference type="OrthoDB" id="194289at2759"/>
<evidence type="ECO:0000313" key="3">
    <source>
        <dbReference type="EMBL" id="KAF4122046.1"/>
    </source>
</evidence>
<sequence length="438" mass="49023">MPYRANPSLARFLRPPAQRTLVPRLHQQRRPALGQAPVTLFSSSSRLCNSKDGRPQSSIDREAERKLAQQKLESDPARVSIDSSTRPLFEEHTLPGSEPGVNEGVKHDLNIVREAFRLGDIPKESHLLGLAGTVPYLATSMSTLYLGWDLAKTYPTGSSIGNIMFTNHDKAQHMLSILEPVQLGYGAMIISFLGAIHWVRDYTLSLYTCREPRLNIWHQGLEYAEKAPLADRTRFRYAMGVAAPAVAWPTLYLPIEFGLTVQFAAFVGLYFADSQACKRGWTPPWYGHYRFLLTAMVGIAIGVSLVGRAEIEKSKRLSVDYLRSSMGQPGLADTETDWVKVEAEEKERKRAEEKEKKESKSDEKDGEKHKGEGKGDDPEKSKKDDGKKDGKRDNKDNKKDESQDAGDSEKKEDGKGDNDKEDEGKRGEKGQGRDDRSN</sequence>
<feature type="transmembrane region" description="Helical" evidence="2">
    <location>
        <begin position="289"/>
        <end position="307"/>
    </location>
</feature>
<feature type="transmembrane region" description="Helical" evidence="2">
    <location>
        <begin position="183"/>
        <end position="200"/>
    </location>
</feature>
<reference evidence="3" key="1">
    <citation type="submission" date="2020-03" db="EMBL/GenBank/DDBJ databases">
        <title>Site-based positive gene gene selection in Geosmithia morbida across the United States reveals a broad range of putative effectors and factors for local host and environmental adapation.</title>
        <authorList>
            <person name="Onufrak A."/>
            <person name="Murdoch R.W."/>
            <person name="Gazis R."/>
            <person name="Huff M."/>
            <person name="Staton M."/>
            <person name="Klingeman W."/>
            <person name="Hadziabdic D."/>
        </authorList>
    </citation>
    <scope>NUCLEOTIDE SEQUENCE</scope>
    <source>
        <strain evidence="3">1262</strain>
    </source>
</reference>
<dbReference type="PANTHER" id="PTHR15887">
    <property type="entry name" value="TRANSMEMBRANE PROTEIN 69"/>
    <property type="match status" value="1"/>
</dbReference>
<dbReference type="Pfam" id="PF11911">
    <property type="entry name" value="DUF3429"/>
    <property type="match status" value="1"/>
</dbReference>
<dbReference type="PANTHER" id="PTHR15887:SF1">
    <property type="entry name" value="TRANSMEMBRANE PROTEIN 69"/>
    <property type="match status" value="1"/>
</dbReference>
<keyword evidence="2" id="KW-1133">Transmembrane helix</keyword>
<keyword evidence="2" id="KW-0812">Transmembrane</keyword>
<dbReference type="AlphaFoldDB" id="A0A9P4YS01"/>
<name>A0A9P4YS01_9HYPO</name>
<dbReference type="InterPro" id="IPR021836">
    <property type="entry name" value="DUF3429"/>
</dbReference>
<dbReference type="EMBL" id="JAANYQ010000010">
    <property type="protein sequence ID" value="KAF4122046.1"/>
    <property type="molecule type" value="Genomic_DNA"/>
</dbReference>
<feature type="region of interest" description="Disordered" evidence="1">
    <location>
        <begin position="345"/>
        <end position="438"/>
    </location>
</feature>
<proteinExistence type="predicted"/>
<evidence type="ECO:0000256" key="2">
    <source>
        <dbReference type="SAM" id="Phobius"/>
    </source>
</evidence>
<feature type="transmembrane region" description="Helical" evidence="2">
    <location>
        <begin position="235"/>
        <end position="255"/>
    </location>
</feature>
<evidence type="ECO:0000313" key="4">
    <source>
        <dbReference type="Proteomes" id="UP000749293"/>
    </source>
</evidence>
<comment type="caution">
    <text evidence="3">The sequence shown here is derived from an EMBL/GenBank/DDBJ whole genome shotgun (WGS) entry which is preliminary data.</text>
</comment>
<organism evidence="3 4">
    <name type="scientific">Geosmithia morbida</name>
    <dbReference type="NCBI Taxonomy" id="1094350"/>
    <lineage>
        <taxon>Eukaryota</taxon>
        <taxon>Fungi</taxon>
        <taxon>Dikarya</taxon>
        <taxon>Ascomycota</taxon>
        <taxon>Pezizomycotina</taxon>
        <taxon>Sordariomycetes</taxon>
        <taxon>Hypocreomycetidae</taxon>
        <taxon>Hypocreales</taxon>
        <taxon>Bionectriaceae</taxon>
        <taxon>Geosmithia</taxon>
    </lineage>
</organism>
<dbReference type="GeneID" id="55973862"/>
<dbReference type="Proteomes" id="UP000749293">
    <property type="component" value="Unassembled WGS sequence"/>
</dbReference>
<feature type="region of interest" description="Disordered" evidence="1">
    <location>
        <begin position="68"/>
        <end position="102"/>
    </location>
</feature>
<protein>
    <recommendedName>
        <fullName evidence="5">Mitochondrial inner membrane protein 1</fullName>
    </recommendedName>
</protein>
<accession>A0A9P4YS01</accession>
<feature type="transmembrane region" description="Helical" evidence="2">
    <location>
        <begin position="127"/>
        <end position="148"/>
    </location>
</feature>